<protein>
    <recommendedName>
        <fullName evidence="1">Histone acetyltransferase Rv0428c-like SH3 domain-containing protein</fullName>
    </recommendedName>
</protein>
<feature type="domain" description="Histone acetyltransferase Rv0428c-like SH3" evidence="1">
    <location>
        <begin position="10"/>
        <end position="63"/>
    </location>
</feature>
<organism evidence="2 3">
    <name type="scientific">Agrococcus carbonis</name>
    <dbReference type="NCBI Taxonomy" id="684552"/>
    <lineage>
        <taxon>Bacteria</taxon>
        <taxon>Bacillati</taxon>
        <taxon>Actinomycetota</taxon>
        <taxon>Actinomycetes</taxon>
        <taxon>Micrococcales</taxon>
        <taxon>Microbacteriaceae</taxon>
        <taxon>Agrococcus</taxon>
    </lineage>
</organism>
<evidence type="ECO:0000259" key="1">
    <source>
        <dbReference type="Pfam" id="PF24551"/>
    </source>
</evidence>
<reference evidence="3" key="1">
    <citation type="submission" date="2016-10" db="EMBL/GenBank/DDBJ databases">
        <authorList>
            <person name="Varghese N."/>
            <person name="Submissions S."/>
        </authorList>
    </citation>
    <scope>NUCLEOTIDE SEQUENCE [LARGE SCALE GENOMIC DNA]</scope>
    <source>
        <strain evidence="3">DSM 22965</strain>
    </source>
</reference>
<name>A0A1H1NAF8_9MICO</name>
<dbReference type="EMBL" id="LT629734">
    <property type="protein sequence ID" value="SDR96051.1"/>
    <property type="molecule type" value="Genomic_DNA"/>
</dbReference>
<dbReference type="STRING" id="684552.SAMN04489719_1220"/>
<dbReference type="OrthoDB" id="3631934at2"/>
<dbReference type="Proteomes" id="UP000199649">
    <property type="component" value="Chromosome I"/>
</dbReference>
<proteinExistence type="predicted"/>
<evidence type="ECO:0000313" key="3">
    <source>
        <dbReference type="Proteomes" id="UP000199649"/>
    </source>
</evidence>
<dbReference type="InterPro" id="IPR056934">
    <property type="entry name" value="SH3_Rv0428c"/>
</dbReference>
<gene>
    <name evidence="2" type="ORF">SAMN04489719_1220</name>
</gene>
<dbReference type="AlphaFoldDB" id="A0A1H1NAF8"/>
<accession>A0A1H1NAF8</accession>
<dbReference type="Pfam" id="PF24551">
    <property type="entry name" value="SH3_Rv0428c"/>
    <property type="match status" value="1"/>
</dbReference>
<evidence type="ECO:0000313" key="2">
    <source>
        <dbReference type="EMBL" id="SDR96051.1"/>
    </source>
</evidence>
<sequence length="76" mass="8128">MKASELRALPLGTRIVVRYRLHGEQHGATDALGELVRVGPAECTVATRRGEVVITFGDIVAAKPVPPAPERRARGS</sequence>
<dbReference type="RefSeq" id="WP_092666183.1">
    <property type="nucleotide sequence ID" value="NZ_LT629734.1"/>
</dbReference>
<keyword evidence="3" id="KW-1185">Reference proteome</keyword>